<proteinExistence type="predicted"/>
<gene>
    <name evidence="7" type="ORF">UNLARM2_0411</name>
</gene>
<dbReference type="Gene3D" id="3.10.20.30">
    <property type="match status" value="1"/>
</dbReference>
<dbReference type="SUPFAM" id="SSF54292">
    <property type="entry name" value="2Fe-2S ferredoxin-like"/>
    <property type="match status" value="1"/>
</dbReference>
<dbReference type="InterPro" id="IPR002888">
    <property type="entry name" value="2Fe-2S-bd"/>
</dbReference>
<dbReference type="InterPro" id="IPR001041">
    <property type="entry name" value="2Fe-2S_ferredoxin-type"/>
</dbReference>
<accession>C7DH65</accession>
<dbReference type="InterPro" id="IPR012675">
    <property type="entry name" value="Beta-grasp_dom_sf"/>
</dbReference>
<keyword evidence="5" id="KW-0411">Iron-sulfur</keyword>
<dbReference type="Gene3D" id="1.10.150.120">
    <property type="entry name" value="[2Fe-2S]-binding domain"/>
    <property type="match status" value="1"/>
</dbReference>
<evidence type="ECO:0000256" key="4">
    <source>
        <dbReference type="ARBA" id="ARBA00023004"/>
    </source>
</evidence>
<evidence type="ECO:0000259" key="6">
    <source>
        <dbReference type="PROSITE" id="PS51085"/>
    </source>
</evidence>
<dbReference type="EMBL" id="GG697240">
    <property type="protein sequence ID" value="EET89967.1"/>
    <property type="molecule type" value="Genomic_DNA"/>
</dbReference>
<evidence type="ECO:0000313" key="7">
    <source>
        <dbReference type="EMBL" id="EET89967.1"/>
    </source>
</evidence>
<dbReference type="FunFam" id="3.10.20.30:FF:000020">
    <property type="entry name" value="Xanthine dehydrogenase iron-sulfur subunit"/>
    <property type="match status" value="1"/>
</dbReference>
<keyword evidence="1" id="KW-0001">2Fe-2S</keyword>
<keyword evidence="8" id="KW-1185">Reference proteome</keyword>
<dbReference type="Pfam" id="PF01799">
    <property type="entry name" value="Fer2_2"/>
    <property type="match status" value="1"/>
</dbReference>
<dbReference type="SUPFAM" id="SSF47741">
    <property type="entry name" value="CO dehydrogenase ISP C-domain like"/>
    <property type="match status" value="1"/>
</dbReference>
<dbReference type="PANTHER" id="PTHR44379">
    <property type="entry name" value="OXIDOREDUCTASE WITH IRON-SULFUR SUBUNIT"/>
    <property type="match status" value="1"/>
</dbReference>
<feature type="domain" description="2Fe-2S ferredoxin-type" evidence="6">
    <location>
        <begin position="4"/>
        <end position="80"/>
    </location>
</feature>
<dbReference type="PROSITE" id="PS51085">
    <property type="entry name" value="2FE2S_FER_2"/>
    <property type="match status" value="1"/>
</dbReference>
<keyword evidence="3" id="KW-0560">Oxidoreductase</keyword>
<dbReference type="GO" id="GO:0046872">
    <property type="term" value="F:metal ion binding"/>
    <property type="evidence" value="ECO:0007669"/>
    <property type="project" value="UniProtKB-KW"/>
</dbReference>
<dbReference type="Proteomes" id="UP000332487">
    <property type="component" value="Unassembled WGS sequence"/>
</dbReference>
<protein>
    <submittedName>
        <fullName evidence="7">[2Fe-2S]-binding domain protein</fullName>
    </submittedName>
</protein>
<dbReference type="GO" id="GO:0016491">
    <property type="term" value="F:oxidoreductase activity"/>
    <property type="evidence" value="ECO:0007669"/>
    <property type="project" value="UniProtKB-KW"/>
</dbReference>
<organism evidence="7 8">
    <name type="scientific">Candidatus Micrarchaeum acidiphilum ARMAN-2</name>
    <dbReference type="NCBI Taxonomy" id="425595"/>
    <lineage>
        <taxon>Archaea</taxon>
        <taxon>Candidatus Micrarchaeota</taxon>
        <taxon>Candidatus Micrarchaeia</taxon>
        <taxon>Candidatus Micrarchaeales</taxon>
        <taxon>Candidatus Micrarchaeaceae</taxon>
        <taxon>Candidatus Micrarchaeum</taxon>
    </lineage>
</organism>
<reference evidence="7 8" key="1">
    <citation type="journal article" date="2009" name="Genome Biol.">
        <title>Community-wide analysis of microbial genome sequence signatures.</title>
        <authorList>
            <person name="Dick G.J."/>
            <person name="Andersson A.F."/>
            <person name="Baker B.J."/>
            <person name="Simmons S.L."/>
            <person name="Thomas B.C."/>
            <person name="Yelton A.P."/>
            <person name="Banfield J.F."/>
        </authorList>
    </citation>
    <scope>NUCLEOTIDE SEQUENCE [LARGE SCALE GENOMIC DNA]</scope>
    <source>
        <strain evidence="7">ARMAN-2</strain>
    </source>
</reference>
<dbReference type="AlphaFoldDB" id="C7DH65"/>
<reference evidence="7 8" key="2">
    <citation type="journal article" date="2010" name="Proc. Natl. Acad. Sci. U.S.A.">
        <title>Enigmatic, ultrasmall, uncultivated Archaea.</title>
        <authorList>
            <person name="Baker B.J."/>
            <person name="Comolli L.R."/>
            <person name="Dick G.J."/>
            <person name="Hauser L.J."/>
            <person name="Hyatt D."/>
            <person name="Dill B.D."/>
            <person name="Land M.L."/>
            <person name="Verberkmoes N.C."/>
            <person name="Hettich R.L."/>
            <person name="Banfield J.F."/>
        </authorList>
    </citation>
    <scope>NUCLEOTIDE SEQUENCE [LARGE SCALE GENOMIC DNA]</scope>
    <source>
        <strain evidence="7">ARMAN-2</strain>
    </source>
</reference>
<dbReference type="Pfam" id="PF00111">
    <property type="entry name" value="Fer2"/>
    <property type="match status" value="1"/>
</dbReference>
<keyword evidence="4" id="KW-0408">Iron</keyword>
<dbReference type="GO" id="GO:0051537">
    <property type="term" value="F:2 iron, 2 sulfur cluster binding"/>
    <property type="evidence" value="ECO:0007669"/>
    <property type="project" value="UniProtKB-KW"/>
</dbReference>
<evidence type="ECO:0000313" key="8">
    <source>
        <dbReference type="Proteomes" id="UP000332487"/>
    </source>
</evidence>
<dbReference type="InterPro" id="IPR036884">
    <property type="entry name" value="2Fe-2S-bd_dom_sf"/>
</dbReference>
<evidence type="ECO:0000256" key="3">
    <source>
        <dbReference type="ARBA" id="ARBA00023002"/>
    </source>
</evidence>
<sequence length="156" mass="16886">MKNVEVSININSKNYKARIEPRMLLVHFIREVAGLTGTHIGCDTTDCGACTVLMDGKAVKSCTVLAVQAKGRSLKTIEGVGSGDKLARIQKEFVDERGLQCGFCTPGMIMQGLAIINEYKHPTEEQVKHGLSGNLCRCTGYQSIVDAIVKASKAKK</sequence>
<name>C7DH65_MICA2</name>
<dbReference type="InterPro" id="IPR051452">
    <property type="entry name" value="Diverse_Oxidoreductases"/>
</dbReference>
<evidence type="ECO:0000256" key="1">
    <source>
        <dbReference type="ARBA" id="ARBA00022714"/>
    </source>
</evidence>
<dbReference type="InterPro" id="IPR036010">
    <property type="entry name" value="2Fe-2S_ferredoxin-like_sf"/>
</dbReference>
<evidence type="ECO:0000256" key="2">
    <source>
        <dbReference type="ARBA" id="ARBA00022723"/>
    </source>
</evidence>
<keyword evidence="2" id="KW-0479">Metal-binding</keyword>
<dbReference type="PANTHER" id="PTHR44379:SF5">
    <property type="entry name" value="OXIDOREDUCTASE WITH IRON-SULFUR SUBUNIT"/>
    <property type="match status" value="1"/>
</dbReference>
<evidence type="ECO:0000256" key="5">
    <source>
        <dbReference type="ARBA" id="ARBA00023014"/>
    </source>
</evidence>